<sequence>MRRSTFWLLTFIVGLLLLIGPITWRYTWSRPPADSYTPPEIPTAAIAATPIPTSTPAPVPVAGELPETPVKRGPVVVDLAHYSAIRRDRFQPLAGALAERGVDLRFWLPTVPLESVRSFTEFPDQSEALQKILADASALVVVSPFFLYSEKEVQVVERFLADGGRLLVISDPDIESDAARDTNSLATAFNIVFHEDYLYDTVDNDANYIFFFQGDYFDQAAGLRGSRIAFYGGRSIDGAMTPQVRSASTTLSSLRIGQSHFTTAAIGGTAATNTAGRVLALSDFDVLTDPYVTRHDNRRMLEFVADFLAGGARIQTIADFPAFFGKTVALVVDSSDPVGAQAITKAAELQRLLELSGRSLQLGATRWLTDSTAGDADLLYVARYEDASRSTTLLADIGFTLEERIVTPTVRAPAVVPTVTATPAQTPSPALPPQDKTSPTPEETPELPPLTPAPDIPPTPTPVSTPLTLTAALVTPGPDIGGVTGNALVQAPAETPSPTEEPTASPDSQAGAEATASPEATPQPPQALSTPEATPSPEPTPTTQLFLVRDDGIQLLAEETQLFIQRIEQDSRKVVAVLGANADAVEAGLTRLMNRDFSGCLIQAELVICPYQTKAGATPSAVPAGGGAARPAPTATASADEGGDVLIVDDDRNAGEGERGEAELYAALLSRAGYAVTLWSTRERGYPMSNTLLSFRWVIWSDALYERSGVRGEALQSIGIIINSGGKVTISSRMPFFGVGAEPPSPIADVVIDPAAPDLIQGLPSDPIPLPEGLPPVIPLTRNPEQTTNATIALRRGPASAAAEAPVMMLFTDANADEPKGARLLIFGMSIAWLPDDVAEQLVQNMARVMLAEAAP</sequence>
<feature type="compositionally biased region" description="Pro residues" evidence="1">
    <location>
        <begin position="446"/>
        <end position="463"/>
    </location>
</feature>
<dbReference type="AlphaFoldDB" id="A0A7C1JT20"/>
<protein>
    <recommendedName>
        <fullName evidence="3">DUF4350 domain-containing protein</fullName>
    </recommendedName>
</protein>
<evidence type="ECO:0000256" key="1">
    <source>
        <dbReference type="SAM" id="MobiDB-lite"/>
    </source>
</evidence>
<proteinExistence type="predicted"/>
<gene>
    <name evidence="2" type="ORF">ENQ20_09265</name>
</gene>
<comment type="caution">
    <text evidence="2">The sequence shown here is derived from an EMBL/GenBank/DDBJ whole genome shotgun (WGS) entry which is preliminary data.</text>
</comment>
<feature type="compositionally biased region" description="Low complexity" evidence="1">
    <location>
        <begin position="464"/>
        <end position="476"/>
    </location>
</feature>
<reference evidence="2" key="1">
    <citation type="journal article" date="2020" name="mSystems">
        <title>Genome- and Community-Level Interaction Insights into Carbon Utilization and Element Cycling Functions of Hydrothermarchaeota in Hydrothermal Sediment.</title>
        <authorList>
            <person name="Zhou Z."/>
            <person name="Liu Y."/>
            <person name="Xu W."/>
            <person name="Pan J."/>
            <person name="Luo Z.H."/>
            <person name="Li M."/>
        </authorList>
    </citation>
    <scope>NUCLEOTIDE SEQUENCE [LARGE SCALE GENOMIC DNA]</scope>
    <source>
        <strain evidence="2">SpSt-289</strain>
    </source>
</reference>
<dbReference type="EMBL" id="DSMG01000090">
    <property type="protein sequence ID" value="HDX31667.1"/>
    <property type="molecule type" value="Genomic_DNA"/>
</dbReference>
<name>A0A7C1JT20_9CHLR</name>
<feature type="region of interest" description="Disordered" evidence="1">
    <location>
        <begin position="417"/>
        <end position="543"/>
    </location>
</feature>
<accession>A0A7C1JT20</accession>
<feature type="compositionally biased region" description="Low complexity" evidence="1">
    <location>
        <begin position="491"/>
        <end position="508"/>
    </location>
</feature>
<feature type="compositionally biased region" description="Low complexity" evidence="1">
    <location>
        <begin position="417"/>
        <end position="428"/>
    </location>
</feature>
<evidence type="ECO:0000313" key="2">
    <source>
        <dbReference type="EMBL" id="HDX31667.1"/>
    </source>
</evidence>
<evidence type="ECO:0008006" key="3">
    <source>
        <dbReference type="Google" id="ProtNLM"/>
    </source>
</evidence>
<organism evidence="2">
    <name type="scientific">Caldilinea aerophila</name>
    <dbReference type="NCBI Taxonomy" id="133453"/>
    <lineage>
        <taxon>Bacteria</taxon>
        <taxon>Bacillati</taxon>
        <taxon>Chloroflexota</taxon>
        <taxon>Caldilineae</taxon>
        <taxon>Caldilineales</taxon>
        <taxon>Caldilineaceae</taxon>
        <taxon>Caldilinea</taxon>
    </lineage>
</organism>